<comment type="subcellular location">
    <subcellularLocation>
        <location evidence="1">Nucleus</location>
    </subcellularLocation>
</comment>
<reference evidence="11" key="1">
    <citation type="journal article" date="2024" name="IScience">
        <title>Strigolactones Initiate the Formation of Haustorium-like Structures in Castilleja.</title>
        <authorList>
            <person name="Buerger M."/>
            <person name="Peterson D."/>
            <person name="Chory J."/>
        </authorList>
    </citation>
    <scope>NUCLEOTIDE SEQUENCE [LARGE SCALE GENOMIC DNA]</scope>
</reference>
<keyword evidence="3" id="KW-0677">Repeat</keyword>
<dbReference type="InterPro" id="IPR012677">
    <property type="entry name" value="Nucleotide-bd_a/b_plait_sf"/>
</dbReference>
<feature type="domain" description="RRM" evidence="9">
    <location>
        <begin position="682"/>
        <end position="759"/>
    </location>
</feature>
<feature type="region of interest" description="Disordered" evidence="8">
    <location>
        <begin position="761"/>
        <end position="866"/>
    </location>
</feature>
<protein>
    <recommendedName>
        <fullName evidence="9">RRM domain-containing protein</fullName>
    </recommendedName>
</protein>
<dbReference type="EMBL" id="JAVIJP010000016">
    <property type="protein sequence ID" value="KAL3643800.1"/>
    <property type="molecule type" value="Genomic_DNA"/>
</dbReference>
<organism evidence="10 11">
    <name type="scientific">Castilleja foliolosa</name>
    <dbReference type="NCBI Taxonomy" id="1961234"/>
    <lineage>
        <taxon>Eukaryota</taxon>
        <taxon>Viridiplantae</taxon>
        <taxon>Streptophyta</taxon>
        <taxon>Embryophyta</taxon>
        <taxon>Tracheophyta</taxon>
        <taxon>Spermatophyta</taxon>
        <taxon>Magnoliopsida</taxon>
        <taxon>eudicotyledons</taxon>
        <taxon>Gunneridae</taxon>
        <taxon>Pentapetalae</taxon>
        <taxon>asterids</taxon>
        <taxon>lamiids</taxon>
        <taxon>Lamiales</taxon>
        <taxon>Orobanchaceae</taxon>
        <taxon>Pedicularideae</taxon>
        <taxon>Castillejinae</taxon>
        <taxon>Castilleja</taxon>
    </lineage>
</organism>
<dbReference type="PROSITE" id="PS50102">
    <property type="entry name" value="RRM"/>
    <property type="match status" value="1"/>
</dbReference>
<name>A0ABD3DNC0_9LAMI</name>
<proteinExistence type="predicted"/>
<dbReference type="PANTHER" id="PTHR17204">
    <property type="entry name" value="PRE-MRNA PROCESSING PROTEIN PRP39-RELATED"/>
    <property type="match status" value="1"/>
</dbReference>
<dbReference type="InterPro" id="IPR008669">
    <property type="entry name" value="LSM_interact"/>
</dbReference>
<dbReference type="GO" id="GO:0003723">
    <property type="term" value="F:RNA binding"/>
    <property type="evidence" value="ECO:0007669"/>
    <property type="project" value="UniProtKB-UniRule"/>
</dbReference>
<dbReference type="InterPro" id="IPR035979">
    <property type="entry name" value="RBD_domain_sf"/>
</dbReference>
<feature type="compositionally biased region" description="Basic and acidic residues" evidence="8">
    <location>
        <begin position="790"/>
        <end position="803"/>
    </location>
</feature>
<dbReference type="Gene3D" id="3.30.70.330">
    <property type="match status" value="1"/>
</dbReference>
<dbReference type="PANTHER" id="PTHR17204:SF25">
    <property type="entry name" value="RRM DOMAIN-CONTAINING PROTEIN"/>
    <property type="match status" value="1"/>
</dbReference>
<keyword evidence="5" id="KW-0508">mRNA splicing</keyword>
<evidence type="ECO:0000256" key="8">
    <source>
        <dbReference type="SAM" id="MobiDB-lite"/>
    </source>
</evidence>
<dbReference type="SUPFAM" id="SSF48452">
    <property type="entry name" value="TPR-like"/>
    <property type="match status" value="1"/>
</dbReference>
<dbReference type="GO" id="GO:0006397">
    <property type="term" value="P:mRNA processing"/>
    <property type="evidence" value="ECO:0007669"/>
    <property type="project" value="UniProtKB-KW"/>
</dbReference>
<accession>A0ABD3DNC0</accession>
<evidence type="ECO:0000256" key="7">
    <source>
        <dbReference type="PROSITE-ProRule" id="PRU00176"/>
    </source>
</evidence>
<evidence type="ECO:0000256" key="3">
    <source>
        <dbReference type="ARBA" id="ARBA00022737"/>
    </source>
</evidence>
<keyword evidence="2" id="KW-0507">mRNA processing</keyword>
<feature type="compositionally biased region" description="Low complexity" evidence="8">
    <location>
        <begin position="645"/>
        <end position="654"/>
    </location>
</feature>
<feature type="region of interest" description="Disordered" evidence="8">
    <location>
        <begin position="1"/>
        <end position="51"/>
    </location>
</feature>
<evidence type="ECO:0000256" key="1">
    <source>
        <dbReference type="ARBA" id="ARBA00004123"/>
    </source>
</evidence>
<dbReference type="AlphaFoldDB" id="A0ABD3DNC0"/>
<dbReference type="InterPro" id="IPR000504">
    <property type="entry name" value="RRM_dom"/>
</dbReference>
<dbReference type="Pfam" id="PF05843">
    <property type="entry name" value="Suf"/>
    <property type="match status" value="1"/>
</dbReference>
<dbReference type="Gene3D" id="1.25.40.10">
    <property type="entry name" value="Tetratricopeptide repeat domain"/>
    <property type="match status" value="2"/>
</dbReference>
<evidence type="ECO:0000313" key="11">
    <source>
        <dbReference type="Proteomes" id="UP001632038"/>
    </source>
</evidence>
<dbReference type="SMART" id="SM00360">
    <property type="entry name" value="RRM"/>
    <property type="match status" value="1"/>
</dbReference>
<evidence type="ECO:0000259" key="9">
    <source>
        <dbReference type="PROSITE" id="PS50102"/>
    </source>
</evidence>
<gene>
    <name evidence="10" type="ORF">CASFOL_014615</name>
</gene>
<evidence type="ECO:0000256" key="5">
    <source>
        <dbReference type="ARBA" id="ARBA00023187"/>
    </source>
</evidence>
<keyword evidence="4 7" id="KW-0694">RNA-binding</keyword>
<dbReference type="GO" id="GO:0008380">
    <property type="term" value="P:RNA splicing"/>
    <property type="evidence" value="ECO:0007669"/>
    <property type="project" value="UniProtKB-KW"/>
</dbReference>
<evidence type="ECO:0000256" key="2">
    <source>
        <dbReference type="ARBA" id="ARBA00022664"/>
    </source>
</evidence>
<dbReference type="InterPro" id="IPR008847">
    <property type="entry name" value="Suf"/>
</dbReference>
<evidence type="ECO:0000313" key="10">
    <source>
        <dbReference type="EMBL" id="KAL3643800.1"/>
    </source>
</evidence>
<keyword evidence="11" id="KW-1185">Reference proteome</keyword>
<comment type="caution">
    <text evidence="10">The sequence shown here is derived from an EMBL/GenBank/DDBJ whole genome shotgun (WGS) entry which is preliminary data.</text>
</comment>
<feature type="region of interest" description="Disordered" evidence="8">
    <location>
        <begin position="593"/>
        <end position="679"/>
    </location>
</feature>
<dbReference type="Pfam" id="PF00076">
    <property type="entry name" value="RRM_1"/>
    <property type="match status" value="1"/>
</dbReference>
<dbReference type="Pfam" id="PF05391">
    <property type="entry name" value="Lsm_interact"/>
    <property type="match status" value="1"/>
</dbReference>
<dbReference type="Proteomes" id="UP001632038">
    <property type="component" value="Unassembled WGS sequence"/>
</dbReference>
<feature type="compositionally biased region" description="Basic and acidic residues" evidence="8">
    <location>
        <begin position="852"/>
        <end position="866"/>
    </location>
</feature>
<sequence length="866" mass="98541">MAESETLVGDQLLGVEEDANLNEDQSMTDVQNPSNASESGSDSDSDTDDEAQARARIEVLETALNSNPTDYDSHIQYIKMLRKQGDIEKLSQARENMSSLFPLIPEIWREWAKDEITISSGSDAFSAVEKLYERGVSDYLSVPLWCEYLNFVQEHDPSVRECSASGISKARNLFERALTAAGLHVAEGHKIWELYREFEQAILFTIEETDSGAREKQIQRIRSLFHRQLSIPLADLKSTLPAYKAWEADNGSSNDGNKGELDGLSSHVVSVYQKALEMLSARDNFEENISKKDVDLEKLEKFMVGERFEDMLVHIMAYLKFEHSFGDPARIQILYERAIADFPVSSDLWIEYTQYLDKTFKTARIVRDAYYRATRNCHWVGELWVRYLLSLERSHGSEEELSTVFEKSVQCTFSSFDEYLNIFLTRVDGLRRRLCASTGVEDGVDYAVIRDIFQRASDYLSPHLNNTDSLLRMYSYWARLESKLGKDLIAARGVWESLLKNSGSMLEAWIGYIAWEIEMGHITEARSLYKRSYSKKFLGTGSERIIQDICHSWVRFEREYGALEHFDIAVQKVAPRLQELELFRLQQESQNASLATYESENHSTKNVREKRKPTSSSADEQSPAKRRKDMAQNLKKTNENDKSQAGHSAASSKAAKLDDKKSESSSQEAKPKPSKKSFDDQCTVFVSNLSRQATENDLRNFFADVGGVVAVRILKDKFTRKSRGLAYVDFSDDAHLNAAQEKNKQLLLGKRVSILKSDPKLGRKKVAEHSSIKSELGDDAKQINGAGKTDSQEASKERKEEQSKSSSLALDKDIQLKGRNTFAVPRNVKPLGRTTRFKPQSNEAKEQDDDENPKSNDEFRKMFIKK</sequence>
<dbReference type="GO" id="GO:0005634">
    <property type="term" value="C:nucleus"/>
    <property type="evidence" value="ECO:0007669"/>
    <property type="project" value="UniProtKB-SubCell"/>
</dbReference>
<evidence type="ECO:0000256" key="4">
    <source>
        <dbReference type="ARBA" id="ARBA00022884"/>
    </source>
</evidence>
<feature type="compositionally biased region" description="Polar residues" evidence="8">
    <location>
        <begin position="22"/>
        <end position="36"/>
    </location>
</feature>
<dbReference type="InterPro" id="IPR003107">
    <property type="entry name" value="HAT"/>
</dbReference>
<feature type="compositionally biased region" description="Acidic residues" evidence="8">
    <location>
        <begin position="41"/>
        <end position="50"/>
    </location>
</feature>
<keyword evidence="6" id="KW-0539">Nucleus</keyword>
<dbReference type="SMART" id="SM00386">
    <property type="entry name" value="HAT"/>
    <property type="match status" value="8"/>
</dbReference>
<evidence type="ECO:0000256" key="6">
    <source>
        <dbReference type="ARBA" id="ARBA00023242"/>
    </source>
</evidence>
<dbReference type="InterPro" id="IPR011990">
    <property type="entry name" value="TPR-like_helical_dom_sf"/>
</dbReference>
<dbReference type="SUPFAM" id="SSF54928">
    <property type="entry name" value="RNA-binding domain, RBD"/>
    <property type="match status" value="1"/>
</dbReference>
<feature type="compositionally biased region" description="Basic and acidic residues" evidence="8">
    <location>
        <begin position="761"/>
        <end position="781"/>
    </location>
</feature>